<dbReference type="GO" id="GO:0016020">
    <property type="term" value="C:membrane"/>
    <property type="evidence" value="ECO:0007669"/>
    <property type="project" value="UniProtKB-SubCell"/>
</dbReference>
<accession>A0A3A3A0R3</accession>
<feature type="transmembrane region" description="Helical" evidence="6">
    <location>
        <begin position="228"/>
        <end position="250"/>
    </location>
</feature>
<feature type="transmembrane region" description="Helical" evidence="6">
    <location>
        <begin position="470"/>
        <end position="491"/>
    </location>
</feature>
<keyword evidence="2" id="KW-0813">Transport</keyword>
<evidence type="ECO:0000256" key="2">
    <source>
        <dbReference type="ARBA" id="ARBA00022448"/>
    </source>
</evidence>
<reference evidence="8" key="1">
    <citation type="submission" date="2017-02" db="EMBL/GenBank/DDBJ databases">
        <authorList>
            <person name="Tafer H."/>
            <person name="Lopandic K."/>
        </authorList>
    </citation>
    <scope>NUCLEOTIDE SEQUENCE [LARGE SCALE GENOMIC DNA]</scope>
    <source>
        <strain evidence="8">CBS 366.77</strain>
    </source>
</reference>
<keyword evidence="5 6" id="KW-0472">Membrane</keyword>
<evidence type="ECO:0000313" key="8">
    <source>
        <dbReference type="Proteomes" id="UP000266188"/>
    </source>
</evidence>
<protein>
    <recommendedName>
        <fullName evidence="9">Amino acid permease</fullName>
    </recommendedName>
</protein>
<evidence type="ECO:0000313" key="7">
    <source>
        <dbReference type="EMBL" id="RJE25244.1"/>
    </source>
</evidence>
<keyword evidence="8" id="KW-1185">Reference proteome</keyword>
<gene>
    <name evidence="7" type="ORF">PHISCL_02394</name>
</gene>
<comment type="subcellular location">
    <subcellularLocation>
        <location evidence="1">Membrane</location>
        <topology evidence="1">Multi-pass membrane protein</topology>
    </subcellularLocation>
</comment>
<dbReference type="Pfam" id="PF13520">
    <property type="entry name" value="AA_permease_2"/>
    <property type="match status" value="1"/>
</dbReference>
<dbReference type="PANTHER" id="PTHR45649:SF16">
    <property type="entry name" value="7-KETO 8-AMINOPELARGONIC ACID TRANSPORTER"/>
    <property type="match status" value="1"/>
</dbReference>
<feature type="transmembrane region" description="Helical" evidence="6">
    <location>
        <begin position="270"/>
        <end position="289"/>
    </location>
</feature>
<evidence type="ECO:0000256" key="6">
    <source>
        <dbReference type="SAM" id="Phobius"/>
    </source>
</evidence>
<evidence type="ECO:0000256" key="1">
    <source>
        <dbReference type="ARBA" id="ARBA00004141"/>
    </source>
</evidence>
<dbReference type="EMBL" id="MVGC01000053">
    <property type="protein sequence ID" value="RJE25244.1"/>
    <property type="molecule type" value="Genomic_DNA"/>
</dbReference>
<feature type="transmembrane region" description="Helical" evidence="6">
    <location>
        <begin position="159"/>
        <end position="177"/>
    </location>
</feature>
<comment type="caution">
    <text evidence="7">The sequence shown here is derived from an EMBL/GenBank/DDBJ whole genome shotgun (WGS) entry which is preliminary data.</text>
</comment>
<dbReference type="STRING" id="2070753.A0A3A3A0R3"/>
<feature type="transmembrane region" description="Helical" evidence="6">
    <location>
        <begin position="184"/>
        <end position="208"/>
    </location>
</feature>
<evidence type="ECO:0000256" key="4">
    <source>
        <dbReference type="ARBA" id="ARBA00022989"/>
    </source>
</evidence>
<name>A0A3A3A0R3_9EURO</name>
<feature type="transmembrane region" description="Helical" evidence="6">
    <location>
        <begin position="115"/>
        <end position="139"/>
    </location>
</feature>
<dbReference type="AlphaFoldDB" id="A0A3A3A0R3"/>
<sequence>MAENEIPGKLQATSDVVSENTQAEIGEVRPKVHFSLISAIGVQYSVTGAPIAIGSYLSLTIGLGGSAAYFWGYVMMGFLQLTTCLAVCELASAIPHSSGPAYWATVLAPPRYSRPLGYIMGWLTNAGWFFISSACVLYTAQLTMAVIEAANPGFVAESWQTYLVYCAYSLLCLIINLPRAFKTVNYLLTAVIFTCNGTAIWLLVALLVRAHPKQSAHAVFIEFQNASGWSSDGLVFFLALLPAYACLSALDNATHLTDELENPRKKVPQVIIGSFVMNYFTGLSMIVVYEFCNIEPESLLESVGDQPMIQLMLNAFHSLPLTVVTGAVIIYGFFVASASSLVTWSRLYWSFSREGSLPFSSIMSRLTSSNSLPVYALCWNTILLIAIGAISIGSETAMNALLGAANVCISSALVAAFGLVLYRGRKTFDPTRWFKLGRWGDVIFWLATLWTIFITVMLSMPLYLPVTPKTMNWTCVVFGGVVAIAIIYWFAVFSRNMAGSYSGQRRMP</sequence>
<evidence type="ECO:0000256" key="5">
    <source>
        <dbReference type="ARBA" id="ARBA00023136"/>
    </source>
</evidence>
<feature type="transmembrane region" description="Helical" evidence="6">
    <location>
        <begin position="442"/>
        <end position="464"/>
    </location>
</feature>
<evidence type="ECO:0008006" key="9">
    <source>
        <dbReference type="Google" id="ProtNLM"/>
    </source>
</evidence>
<dbReference type="Proteomes" id="UP000266188">
    <property type="component" value="Unassembled WGS sequence"/>
</dbReference>
<keyword evidence="4 6" id="KW-1133">Transmembrane helix</keyword>
<feature type="transmembrane region" description="Helical" evidence="6">
    <location>
        <begin position="321"/>
        <end position="344"/>
    </location>
</feature>
<dbReference type="PANTHER" id="PTHR45649">
    <property type="entry name" value="AMINO-ACID PERMEASE BAT1"/>
    <property type="match status" value="1"/>
</dbReference>
<dbReference type="GO" id="GO:0022857">
    <property type="term" value="F:transmembrane transporter activity"/>
    <property type="evidence" value="ECO:0007669"/>
    <property type="project" value="InterPro"/>
</dbReference>
<proteinExistence type="predicted"/>
<feature type="transmembrane region" description="Helical" evidence="6">
    <location>
        <begin position="400"/>
        <end position="422"/>
    </location>
</feature>
<dbReference type="OrthoDB" id="2417308at2759"/>
<dbReference type="InterPro" id="IPR002293">
    <property type="entry name" value="AA/rel_permease1"/>
</dbReference>
<evidence type="ECO:0000256" key="3">
    <source>
        <dbReference type="ARBA" id="ARBA00022692"/>
    </source>
</evidence>
<keyword evidence="3 6" id="KW-0812">Transmembrane</keyword>
<dbReference type="PIRSF" id="PIRSF006060">
    <property type="entry name" value="AA_transporter"/>
    <property type="match status" value="1"/>
</dbReference>
<organism evidence="7 8">
    <name type="scientific">Aspergillus sclerotialis</name>
    <dbReference type="NCBI Taxonomy" id="2070753"/>
    <lineage>
        <taxon>Eukaryota</taxon>
        <taxon>Fungi</taxon>
        <taxon>Dikarya</taxon>
        <taxon>Ascomycota</taxon>
        <taxon>Pezizomycotina</taxon>
        <taxon>Eurotiomycetes</taxon>
        <taxon>Eurotiomycetidae</taxon>
        <taxon>Eurotiales</taxon>
        <taxon>Aspergillaceae</taxon>
        <taxon>Aspergillus</taxon>
        <taxon>Aspergillus subgen. Polypaecilum</taxon>
    </lineage>
</organism>
<feature type="transmembrane region" description="Helical" evidence="6">
    <location>
        <begin position="372"/>
        <end position="394"/>
    </location>
</feature>
<dbReference type="Gene3D" id="1.20.1740.10">
    <property type="entry name" value="Amino acid/polyamine transporter I"/>
    <property type="match status" value="1"/>
</dbReference>